<name>A0A2M4B7C7_9DIPT</name>
<proteinExistence type="predicted"/>
<organism evidence="2">
    <name type="scientific">Anopheles triannulatus</name>
    <dbReference type="NCBI Taxonomy" id="58253"/>
    <lineage>
        <taxon>Eukaryota</taxon>
        <taxon>Metazoa</taxon>
        <taxon>Ecdysozoa</taxon>
        <taxon>Arthropoda</taxon>
        <taxon>Hexapoda</taxon>
        <taxon>Insecta</taxon>
        <taxon>Pterygota</taxon>
        <taxon>Neoptera</taxon>
        <taxon>Endopterygota</taxon>
        <taxon>Diptera</taxon>
        <taxon>Nematocera</taxon>
        <taxon>Culicoidea</taxon>
        <taxon>Culicidae</taxon>
        <taxon>Anophelinae</taxon>
        <taxon>Anopheles</taxon>
    </lineage>
</organism>
<evidence type="ECO:0000313" key="2">
    <source>
        <dbReference type="EMBL" id="MBW48891.1"/>
    </source>
</evidence>
<feature type="signal peptide" evidence="1">
    <location>
        <begin position="1"/>
        <end position="29"/>
    </location>
</feature>
<sequence>MMPIACFPIAHWYVLRGLWLWCGYGTSPAQTPSSVNGSISRCVVFSGSMSRSWYAMNESFSSFTSRYSIRPSCRKSSNLRSPSFSCSMCSCRTSGRPACTMMYGRHSRPPSV</sequence>
<dbReference type="AlphaFoldDB" id="A0A2M4B7C7"/>
<dbReference type="EMBL" id="GGFK01015570">
    <property type="protein sequence ID" value="MBW48891.1"/>
    <property type="molecule type" value="Transcribed_RNA"/>
</dbReference>
<reference evidence="2" key="1">
    <citation type="submission" date="2018-01" db="EMBL/GenBank/DDBJ databases">
        <title>An insight into the sialome of Amazonian anophelines.</title>
        <authorList>
            <person name="Ribeiro J.M."/>
            <person name="Scarpassa V."/>
            <person name="Calvo E."/>
        </authorList>
    </citation>
    <scope>NUCLEOTIDE SEQUENCE</scope>
    <source>
        <tissue evidence="2">Salivary glands</tissue>
    </source>
</reference>
<keyword evidence="1" id="KW-0732">Signal</keyword>
<protein>
    <submittedName>
        <fullName evidence="2">Putative secreted protein</fullName>
    </submittedName>
</protein>
<evidence type="ECO:0000256" key="1">
    <source>
        <dbReference type="SAM" id="SignalP"/>
    </source>
</evidence>
<accession>A0A2M4B7C7</accession>
<feature type="chain" id="PRO_5014630254" evidence="1">
    <location>
        <begin position="30"/>
        <end position="112"/>
    </location>
</feature>